<dbReference type="InterPro" id="IPR005122">
    <property type="entry name" value="Uracil-DNA_glycosylase-like"/>
</dbReference>
<evidence type="ECO:0000256" key="10">
    <source>
        <dbReference type="ARBA" id="ARBA00023014"/>
    </source>
</evidence>
<dbReference type="Proteomes" id="UP000193404">
    <property type="component" value="Chromosome"/>
</dbReference>
<dbReference type="SMART" id="SM00987">
    <property type="entry name" value="UreE_C"/>
    <property type="match status" value="1"/>
</dbReference>
<keyword evidence="9" id="KW-0408">Iron</keyword>
<comment type="catalytic activity">
    <reaction evidence="1">
        <text>Hydrolyzes single-stranded DNA or mismatched double-stranded DNA and polynucleotides, releasing free uracil.</text>
        <dbReference type="EC" id="3.2.2.27"/>
    </reaction>
</comment>
<dbReference type="OrthoDB" id="8612at2157"/>
<evidence type="ECO:0000256" key="2">
    <source>
        <dbReference type="ARBA" id="ARBA00006521"/>
    </source>
</evidence>
<dbReference type="InterPro" id="IPR036895">
    <property type="entry name" value="Uracil-DNA_glycosylase-like_sf"/>
</dbReference>
<keyword evidence="8" id="KW-0378">Hydrolase</keyword>
<evidence type="ECO:0000313" key="13">
    <source>
        <dbReference type="EMBL" id="ARM75663.1"/>
    </source>
</evidence>
<evidence type="ECO:0000256" key="1">
    <source>
        <dbReference type="ARBA" id="ARBA00001400"/>
    </source>
</evidence>
<evidence type="ECO:0000313" key="14">
    <source>
        <dbReference type="Proteomes" id="UP000193404"/>
    </source>
</evidence>
<evidence type="ECO:0000256" key="6">
    <source>
        <dbReference type="ARBA" id="ARBA00022723"/>
    </source>
</evidence>
<dbReference type="Gene3D" id="3.40.470.10">
    <property type="entry name" value="Uracil-DNA glycosylase-like domain"/>
    <property type="match status" value="1"/>
</dbReference>
<dbReference type="RefSeq" id="WP_148691436.1">
    <property type="nucleotide sequence ID" value="NZ_CP020477.1"/>
</dbReference>
<dbReference type="GO" id="GO:0006281">
    <property type="term" value="P:DNA repair"/>
    <property type="evidence" value="ECO:0007669"/>
    <property type="project" value="UniProtKB-KW"/>
</dbReference>
<keyword evidence="14" id="KW-1185">Reference proteome</keyword>
<organism evidence="13 14">
    <name type="scientific">Acidianus manzaensis</name>
    <dbReference type="NCBI Taxonomy" id="282676"/>
    <lineage>
        <taxon>Archaea</taxon>
        <taxon>Thermoproteota</taxon>
        <taxon>Thermoprotei</taxon>
        <taxon>Sulfolobales</taxon>
        <taxon>Sulfolobaceae</taxon>
        <taxon>Acidianus</taxon>
    </lineage>
</organism>
<dbReference type="NCBIfam" id="TIGR00758">
    <property type="entry name" value="UDG_fam4"/>
    <property type="match status" value="1"/>
</dbReference>
<comment type="similarity">
    <text evidence="2">Belongs to the uracil-DNA glycosylase (UDG) superfamily. Type 4 (UDGa) family.</text>
</comment>
<dbReference type="EC" id="3.2.2.27" evidence="3"/>
<protein>
    <recommendedName>
        <fullName evidence="4">Type-4 uracil-DNA glycosylase</fullName>
        <ecNumber evidence="3">3.2.2.27</ecNumber>
    </recommendedName>
</protein>
<dbReference type="CDD" id="cd10030">
    <property type="entry name" value="UDG-F4_TTUDGA_SPO1dp_like"/>
    <property type="match status" value="1"/>
</dbReference>
<evidence type="ECO:0000256" key="7">
    <source>
        <dbReference type="ARBA" id="ARBA00022763"/>
    </source>
</evidence>
<name>A0A1W6JZF2_9CREN</name>
<evidence type="ECO:0000259" key="12">
    <source>
        <dbReference type="SMART" id="SM00986"/>
    </source>
</evidence>
<evidence type="ECO:0000256" key="3">
    <source>
        <dbReference type="ARBA" id="ARBA00012030"/>
    </source>
</evidence>
<gene>
    <name evidence="13" type="ORF">B6F84_06165</name>
</gene>
<keyword evidence="6" id="KW-0479">Metal-binding</keyword>
<dbReference type="AlphaFoldDB" id="A0A1W6JZF2"/>
<feature type="domain" description="Uracil-DNA glycosylase-like" evidence="12">
    <location>
        <begin position="26"/>
        <end position="180"/>
    </location>
</feature>
<dbReference type="GO" id="GO:0004844">
    <property type="term" value="F:uracil DNA N-glycosylase activity"/>
    <property type="evidence" value="ECO:0007669"/>
    <property type="project" value="UniProtKB-EC"/>
</dbReference>
<dbReference type="InterPro" id="IPR051536">
    <property type="entry name" value="UDG_Type-4/5"/>
</dbReference>
<dbReference type="InterPro" id="IPR005273">
    <property type="entry name" value="Ura-DNA_glyco_family4"/>
</dbReference>
<dbReference type="STRING" id="282676.B6F84_06165"/>
<dbReference type="GO" id="GO:0051539">
    <property type="term" value="F:4 iron, 4 sulfur cluster binding"/>
    <property type="evidence" value="ECO:0007669"/>
    <property type="project" value="UniProtKB-KW"/>
</dbReference>
<dbReference type="GO" id="GO:0046872">
    <property type="term" value="F:metal ion binding"/>
    <property type="evidence" value="ECO:0007669"/>
    <property type="project" value="UniProtKB-KW"/>
</dbReference>
<evidence type="ECO:0000256" key="11">
    <source>
        <dbReference type="ARBA" id="ARBA00023204"/>
    </source>
</evidence>
<keyword evidence="5" id="KW-0004">4Fe-4S</keyword>
<dbReference type="FunFam" id="3.40.470.10:FF:000013">
    <property type="entry name" value="Type-4 uracil-DNA glycosylase"/>
    <property type="match status" value="1"/>
</dbReference>
<accession>A0A1W6JZF2</accession>
<evidence type="ECO:0000256" key="8">
    <source>
        <dbReference type="ARBA" id="ARBA00022801"/>
    </source>
</evidence>
<sequence length="217" mass="24547">MICEIAKEIVNCKKCKLYLTRTNAVPGEGNPKAQIMLIGEAPGANEDKEGKPFVGAAGKFLTELLNSIGLDRKSVFITNLVKCRPPNNREPEEDEIIACSPYLDRQINEILPKIIITLGKYSTTYMLGKIGIRVKSISSVRGKFFEWKIRNNLILIFPTYHPAAALYNPKLREELIKDFKKVNERLNSKAFTIDSFFEGNYNGSRDKREESNSNSLK</sequence>
<evidence type="ECO:0000256" key="9">
    <source>
        <dbReference type="ARBA" id="ARBA00023004"/>
    </source>
</evidence>
<dbReference type="SUPFAM" id="SSF52141">
    <property type="entry name" value="Uracil-DNA glycosylase-like"/>
    <property type="match status" value="1"/>
</dbReference>
<evidence type="ECO:0000256" key="5">
    <source>
        <dbReference type="ARBA" id="ARBA00022485"/>
    </source>
</evidence>
<dbReference type="SMART" id="SM00986">
    <property type="entry name" value="UDG"/>
    <property type="match status" value="1"/>
</dbReference>
<keyword evidence="10" id="KW-0411">Iron-sulfur</keyword>
<keyword evidence="7" id="KW-0227">DNA damage</keyword>
<reference evidence="13 14" key="1">
    <citation type="submission" date="2017-03" db="EMBL/GenBank/DDBJ databases">
        <title>Sulfur activation and transportation mechanism of thermophilic Archaea Acidianus manzaensis YN-25.</title>
        <authorList>
            <person name="Ma Y."/>
            <person name="Yang Y."/>
            <person name="Xia J."/>
        </authorList>
    </citation>
    <scope>NUCLEOTIDE SEQUENCE [LARGE SCALE GENOMIC DNA]</scope>
    <source>
        <strain evidence="13 14">YN-25</strain>
    </source>
</reference>
<keyword evidence="11" id="KW-0234">DNA repair</keyword>
<dbReference type="InterPro" id="IPR053423">
    <property type="entry name" value="Type-4_UDG"/>
</dbReference>
<dbReference type="KEGG" id="aman:B6F84_06165"/>
<dbReference type="Pfam" id="PF03167">
    <property type="entry name" value="UDG"/>
    <property type="match status" value="1"/>
</dbReference>
<dbReference type="EMBL" id="CP020477">
    <property type="protein sequence ID" value="ARM75663.1"/>
    <property type="molecule type" value="Genomic_DNA"/>
</dbReference>
<dbReference type="PANTHER" id="PTHR33693:SF1">
    <property type="entry name" value="TYPE-4 URACIL-DNA GLYCOSYLASE"/>
    <property type="match status" value="1"/>
</dbReference>
<dbReference type="PANTHER" id="PTHR33693">
    <property type="entry name" value="TYPE-5 URACIL-DNA GLYCOSYLASE"/>
    <property type="match status" value="1"/>
</dbReference>
<evidence type="ECO:0000256" key="4">
    <source>
        <dbReference type="ARBA" id="ARBA00019403"/>
    </source>
</evidence>
<proteinExistence type="inferred from homology"/>
<dbReference type="NCBIfam" id="NF040953">
    <property type="entry name" value="Arch_udg"/>
    <property type="match status" value="1"/>
</dbReference>
<dbReference type="GeneID" id="41590487"/>